<feature type="compositionally biased region" description="Low complexity" evidence="1">
    <location>
        <begin position="111"/>
        <end position="124"/>
    </location>
</feature>
<feature type="compositionally biased region" description="Polar residues" evidence="1">
    <location>
        <begin position="359"/>
        <end position="371"/>
    </location>
</feature>
<proteinExistence type="predicted"/>
<evidence type="ECO:0000256" key="1">
    <source>
        <dbReference type="SAM" id="MobiDB-lite"/>
    </source>
</evidence>
<comment type="caution">
    <text evidence="4">The sequence shown here is derived from an EMBL/GenBank/DDBJ whole genome shotgun (WGS) entry which is preliminary data.</text>
</comment>
<evidence type="ECO:0000259" key="3">
    <source>
        <dbReference type="Pfam" id="PF16763"/>
    </source>
</evidence>
<feature type="compositionally biased region" description="Basic and acidic residues" evidence="1">
    <location>
        <begin position="293"/>
        <end position="310"/>
    </location>
</feature>
<feature type="compositionally biased region" description="Polar residues" evidence="1">
    <location>
        <begin position="194"/>
        <end position="204"/>
    </location>
</feature>
<feature type="chain" id="PRO_5036505677" evidence="2">
    <location>
        <begin position="24"/>
        <end position="1188"/>
    </location>
</feature>
<evidence type="ECO:0000313" key="5">
    <source>
        <dbReference type="Proteomes" id="UP000887013"/>
    </source>
</evidence>
<keyword evidence="2" id="KW-0732">Signal</keyword>
<feature type="compositionally biased region" description="Polar residues" evidence="1">
    <location>
        <begin position="260"/>
        <end position="270"/>
    </location>
</feature>
<dbReference type="InterPro" id="IPR038243">
    <property type="entry name" value="Spidroin_N_sf"/>
</dbReference>
<gene>
    <name evidence="4" type="primary">Spidroin4A1</name>
    <name evidence="4" type="ORF">NPIL_800191</name>
</gene>
<feature type="compositionally biased region" description="Basic and acidic residues" evidence="1">
    <location>
        <begin position="161"/>
        <end position="178"/>
    </location>
</feature>
<feature type="compositionally biased region" description="Polar residues" evidence="1">
    <location>
        <begin position="868"/>
        <end position="899"/>
    </location>
</feature>
<keyword evidence="5" id="KW-1185">Reference proteome</keyword>
<feature type="compositionally biased region" description="Polar residues" evidence="1">
    <location>
        <begin position="33"/>
        <end position="110"/>
    </location>
</feature>
<evidence type="ECO:0000313" key="4">
    <source>
        <dbReference type="EMBL" id="GFU45326.1"/>
    </source>
</evidence>
<feature type="compositionally biased region" description="Basic and acidic residues" evidence="1">
    <location>
        <begin position="334"/>
        <end position="346"/>
    </location>
</feature>
<dbReference type="EMBL" id="BMAW01132839">
    <property type="protein sequence ID" value="GFU45326.1"/>
    <property type="molecule type" value="Genomic_DNA"/>
</dbReference>
<evidence type="ECO:0000256" key="2">
    <source>
        <dbReference type="SAM" id="SignalP"/>
    </source>
</evidence>
<reference evidence="4" key="1">
    <citation type="submission" date="2020-08" db="EMBL/GenBank/DDBJ databases">
        <title>Multicomponent nature underlies the extraordinary mechanical properties of spider dragline silk.</title>
        <authorList>
            <person name="Kono N."/>
            <person name="Nakamura H."/>
            <person name="Mori M."/>
            <person name="Yoshida Y."/>
            <person name="Ohtoshi R."/>
            <person name="Malay A.D."/>
            <person name="Moran D.A.P."/>
            <person name="Tomita M."/>
            <person name="Numata K."/>
            <person name="Arakawa K."/>
        </authorList>
    </citation>
    <scope>NUCLEOTIDE SEQUENCE</scope>
</reference>
<feature type="compositionally biased region" description="Basic and acidic residues" evidence="1">
    <location>
        <begin position="909"/>
        <end position="927"/>
    </location>
</feature>
<feature type="compositionally biased region" description="Basic and acidic residues" evidence="1">
    <location>
        <begin position="964"/>
        <end position="979"/>
    </location>
</feature>
<name>A0A8X6UUM4_NEPPI</name>
<feature type="compositionally biased region" description="Polar residues" evidence="1">
    <location>
        <begin position="991"/>
        <end position="1011"/>
    </location>
</feature>
<feature type="region of interest" description="Disordered" evidence="1">
    <location>
        <begin position="33"/>
        <end position="371"/>
    </location>
</feature>
<sequence>MGWLSHVILWICFTGIYFQTVHTYPEQDSVKQNTVQAPVQSSQEGNTSRSSAYQSNQQQDVGELNQDQSTPEQESEQSPNQSNTQQEPGQNQNESNTETDGQNLDQNNSLQRPNEQNTNQNNPQKSNEKPSDQSNPQPKSEGRRSRLKAPNQEFIQAPEKNSLKQEPKQIRNQSDTEHFQPFLSPDESNLEPDGQNTTQNNPQPKSEGRSSRLRAPNEEFIQAPEKNSLKHEPKQIRNQSDTEHFQPFLSPDESNLEPDGQNTTQNNPQPKSEGRSSRLRTPNEEFIQAPEKNSLKQEPKQIRNQSDTEHFQPFLSPDESDVKPEEQSVPQQQSHREHPNQSDEPHNLILPHLEPNGQYPPQRSIVNNSNDPLGFNDIGDKFAKIFVKSVIDNPKFGKGADTDFTETTFALTNAINLLRSAHNAPKEQKRTIMIAFAATISELIVIECRDRLTIEEKVSIIINALKKAYMETTGYIDYTLLREITYLVIIFLGESKTRPEIDIRSLYPGFPGLVFLPRRFQPRFTFDPALIRYIYGFPENFEFNIPKNRSFPDEDVPGQNYTVYFPFLEKFLEEVENYFPLYPYERMSERAYKYLFPELYRLSPLERRKQYLYGYGKYGFEPGTNPYEFVLHRHPGKKKGHYNLRHHIKRVKRPHNKTGNPEYIYVTSSEEKTTPEMVTKVVTDSSGGTTKINVPVKTTTPYGSEKTTPEMVTKIVTDSSGGTTKINVPVKTTTPYGSENTTPIEELETTYTPGYAPTGISSGTTPPLNAQTTEDTRTTEPLFGKNPPDSFEIFVDPKRDPNDKEFLRIYIPFRNIHRVLHITFDEFIHFIRIHFGQNFTITRNHNGQYRIHVIRHRRTTPEMVTKVVTDSSGGTTKINVPVKTTTPNTSQFSSQTTPGISAGTAKESSTPRDHRRTTTSETNEKGQELSTQSSQNMLTVTPTSTPNRNITKPPRFNTTNYERTTTHGEKKNTTPEDGSKTTFTPGYAPTGISSSTTPALNAQNTEATRTTEPLFGKNPPDSFEIFVDPKRDPDDKQFLRIYIPFRNIHRVLHITLDEFIHFIRIHFGHNYTINKTHNGQYRIHVIRHRRTTPEMVTKIVTDSSGGTTKINVPVKTTTPYGSEKTTPEMMTEIVTDSSGRTTRIHVPVKTTTPYTGERTTPEMVTKVVTDSSGGTTRLMYKTNCPVCF</sequence>
<protein>
    <submittedName>
        <fullName evidence="4">Spidroin 4A variant 1</fullName>
    </submittedName>
</protein>
<organism evidence="4 5">
    <name type="scientific">Nephila pilipes</name>
    <name type="common">Giant wood spider</name>
    <name type="synonym">Nephila maculata</name>
    <dbReference type="NCBI Taxonomy" id="299642"/>
    <lineage>
        <taxon>Eukaryota</taxon>
        <taxon>Metazoa</taxon>
        <taxon>Ecdysozoa</taxon>
        <taxon>Arthropoda</taxon>
        <taxon>Chelicerata</taxon>
        <taxon>Arachnida</taxon>
        <taxon>Araneae</taxon>
        <taxon>Araneomorphae</taxon>
        <taxon>Entelegynae</taxon>
        <taxon>Araneoidea</taxon>
        <taxon>Nephilidae</taxon>
        <taxon>Nephila</taxon>
    </lineage>
</organism>
<feature type="signal peptide" evidence="2">
    <location>
        <begin position="1"/>
        <end position="23"/>
    </location>
</feature>
<dbReference type="Pfam" id="PF16763">
    <property type="entry name" value="Spidroin_N"/>
    <property type="match status" value="1"/>
</dbReference>
<dbReference type="Gene3D" id="1.10.274.70">
    <property type="match status" value="1"/>
</dbReference>
<dbReference type="InterPro" id="IPR031913">
    <property type="entry name" value="Spidroin_N"/>
</dbReference>
<feature type="region of interest" description="Disordered" evidence="1">
    <location>
        <begin position="868"/>
        <end position="1020"/>
    </location>
</feature>
<feature type="compositionally biased region" description="Polar residues" evidence="1">
    <location>
        <begin position="928"/>
        <end position="963"/>
    </location>
</feature>
<dbReference type="OrthoDB" id="6437789at2759"/>
<dbReference type="Proteomes" id="UP000887013">
    <property type="component" value="Unassembled WGS sequence"/>
</dbReference>
<feature type="compositionally biased region" description="Basic and acidic residues" evidence="1">
    <location>
        <begin position="227"/>
        <end position="244"/>
    </location>
</feature>
<accession>A0A8X6UUM4</accession>
<feature type="domain" description="Spidroin N-terminal" evidence="3">
    <location>
        <begin position="378"/>
        <end position="492"/>
    </location>
</feature>
<dbReference type="AlphaFoldDB" id="A0A8X6UUM4"/>